<protein>
    <recommendedName>
        <fullName evidence="4">TauD/TfdA-like domain-containing protein</fullName>
    </recommendedName>
</protein>
<dbReference type="InterPro" id="IPR042098">
    <property type="entry name" value="TauD-like_sf"/>
</dbReference>
<keyword evidence="6" id="KW-1185">Reference proteome</keyword>
<feature type="domain" description="TauD/TfdA-like" evidence="4">
    <location>
        <begin position="80"/>
        <end position="336"/>
    </location>
</feature>
<gene>
    <name evidence="5" type="ORF">C1H69_16790</name>
</gene>
<dbReference type="AlphaFoldDB" id="A0A2N7TZG8"/>
<dbReference type="Pfam" id="PF02668">
    <property type="entry name" value="TauD"/>
    <property type="match status" value="1"/>
</dbReference>
<evidence type="ECO:0000256" key="3">
    <source>
        <dbReference type="ARBA" id="ARBA00023194"/>
    </source>
</evidence>
<dbReference type="PANTHER" id="PTHR10696:SF56">
    <property type="entry name" value="TAUD_TFDA-LIKE DOMAIN-CONTAINING PROTEIN"/>
    <property type="match status" value="1"/>
</dbReference>
<organism evidence="5 6">
    <name type="scientific">Billgrantia endophytica</name>
    <dbReference type="NCBI Taxonomy" id="2033802"/>
    <lineage>
        <taxon>Bacteria</taxon>
        <taxon>Pseudomonadati</taxon>
        <taxon>Pseudomonadota</taxon>
        <taxon>Gammaproteobacteria</taxon>
        <taxon>Oceanospirillales</taxon>
        <taxon>Halomonadaceae</taxon>
        <taxon>Billgrantia</taxon>
    </lineage>
</organism>
<dbReference type="InterPro" id="IPR050411">
    <property type="entry name" value="AlphaKG_dependent_hydroxylases"/>
</dbReference>
<keyword evidence="3" id="KW-0045">Antibiotic biosynthesis</keyword>
<dbReference type="EMBL" id="PNRF01000034">
    <property type="protein sequence ID" value="PMR73579.1"/>
    <property type="molecule type" value="Genomic_DNA"/>
</dbReference>
<accession>A0A2N7TZG8</accession>
<evidence type="ECO:0000256" key="1">
    <source>
        <dbReference type="ARBA" id="ARBA00001954"/>
    </source>
</evidence>
<sequence>MVQHDSDPGFGKNSFSNNKLSFPGEDGLCVDNIARRMPMAWKSKDLTGKACDAWVRTVSDEERAGLIEGLAAFEKTGKPLLESCAHDFPFTNLDRLLADVRAAVSHELGFIVLRGLPIESLPVERIQTLYWGLCNHFGVLRPQGASSDLIGNVRDSGGNYRSASGRGYNTNSRLDFHTDMADLVSLLCINSAKKGGESRIACSISMRNEISSSAPELLEALYRNIHYSRKGEEGPEENPYYAAPIFSERDGLFCCRYVRNHIRYAQEFEGVPAPDCDQVEAMDLLDRLVESDVFTFDMTLQPGDMQILNNHVILHSRTDFVDFEETEKKRHLLRSWISTPYSQPLSPALVEAYHDVSGGSVRGGIVGKKFDEEKKAYTRRAADFHGMPYHAPN</sequence>
<dbReference type="Proteomes" id="UP000235803">
    <property type="component" value="Unassembled WGS sequence"/>
</dbReference>
<dbReference type="Gene3D" id="3.60.130.10">
    <property type="entry name" value="Clavaminate synthase-like"/>
    <property type="match status" value="1"/>
</dbReference>
<dbReference type="GO" id="GO:0017000">
    <property type="term" value="P:antibiotic biosynthetic process"/>
    <property type="evidence" value="ECO:0007669"/>
    <property type="project" value="UniProtKB-KW"/>
</dbReference>
<dbReference type="GO" id="GO:0016706">
    <property type="term" value="F:2-oxoglutarate-dependent dioxygenase activity"/>
    <property type="evidence" value="ECO:0007669"/>
    <property type="project" value="UniProtKB-ARBA"/>
</dbReference>
<proteinExistence type="predicted"/>
<dbReference type="PANTHER" id="PTHR10696">
    <property type="entry name" value="GAMMA-BUTYROBETAINE HYDROXYLASE-RELATED"/>
    <property type="match status" value="1"/>
</dbReference>
<dbReference type="RefSeq" id="WP_102654536.1">
    <property type="nucleotide sequence ID" value="NZ_PNRF01000034.1"/>
</dbReference>
<comment type="caution">
    <text evidence="5">The sequence shown here is derived from an EMBL/GenBank/DDBJ whole genome shotgun (WGS) entry which is preliminary data.</text>
</comment>
<dbReference type="OrthoDB" id="753054at2"/>
<evidence type="ECO:0000256" key="2">
    <source>
        <dbReference type="ARBA" id="ARBA00023002"/>
    </source>
</evidence>
<dbReference type="SUPFAM" id="SSF51197">
    <property type="entry name" value="Clavaminate synthase-like"/>
    <property type="match status" value="1"/>
</dbReference>
<name>A0A2N7TZG8_9GAMM</name>
<evidence type="ECO:0000259" key="4">
    <source>
        <dbReference type="Pfam" id="PF02668"/>
    </source>
</evidence>
<reference evidence="5 6" key="1">
    <citation type="submission" date="2018-01" db="EMBL/GenBank/DDBJ databases">
        <title>Halomonas endophytica sp. nov., isolated from storage liquid in the stems of Populus euphratica.</title>
        <authorList>
            <person name="Chen C."/>
        </authorList>
    </citation>
    <scope>NUCLEOTIDE SEQUENCE [LARGE SCALE GENOMIC DNA]</scope>
    <source>
        <strain evidence="5 6">MC28</strain>
    </source>
</reference>
<keyword evidence="2" id="KW-0560">Oxidoreductase</keyword>
<evidence type="ECO:0000313" key="6">
    <source>
        <dbReference type="Proteomes" id="UP000235803"/>
    </source>
</evidence>
<evidence type="ECO:0000313" key="5">
    <source>
        <dbReference type="EMBL" id="PMR73579.1"/>
    </source>
</evidence>
<dbReference type="InterPro" id="IPR003819">
    <property type="entry name" value="TauD/TfdA-like"/>
</dbReference>
<comment type="cofactor">
    <cofactor evidence="1">
        <name>Fe(2+)</name>
        <dbReference type="ChEBI" id="CHEBI:29033"/>
    </cofactor>
</comment>